<dbReference type="Pfam" id="PF00069">
    <property type="entry name" value="Pkinase"/>
    <property type="match status" value="1"/>
</dbReference>
<comment type="similarity">
    <text evidence="9">Belongs to the protein kinase superfamily. Ser/Thr protein kinase family. Aurora subfamily.</text>
</comment>
<dbReference type="CDD" id="cd14007">
    <property type="entry name" value="STKc_Aurora"/>
    <property type="match status" value="1"/>
</dbReference>
<dbReference type="EMBL" id="JAOYFB010000002">
    <property type="protein sequence ID" value="KAK4008090.1"/>
    <property type="molecule type" value="Genomic_DNA"/>
</dbReference>
<dbReference type="SUPFAM" id="SSF56112">
    <property type="entry name" value="Protein kinase-like (PK-like)"/>
    <property type="match status" value="1"/>
</dbReference>
<name>A0ABQ9Z5E7_9CRUS</name>
<keyword evidence="2 9" id="KW-0808">Transferase</keyword>
<evidence type="ECO:0000256" key="2">
    <source>
        <dbReference type="ARBA" id="ARBA00022679"/>
    </source>
</evidence>
<dbReference type="InterPro" id="IPR030616">
    <property type="entry name" value="Aur-like"/>
</dbReference>
<evidence type="ECO:0000256" key="5">
    <source>
        <dbReference type="ARBA" id="ARBA00022840"/>
    </source>
</evidence>
<dbReference type="PROSITE" id="PS00107">
    <property type="entry name" value="PROTEIN_KINASE_ATP"/>
    <property type="match status" value="1"/>
</dbReference>
<proteinExistence type="inferred from homology"/>
<accession>A0ABQ9Z5E7</accession>
<dbReference type="Gene3D" id="1.10.510.10">
    <property type="entry name" value="Transferase(Phosphotransferase) domain 1"/>
    <property type="match status" value="1"/>
</dbReference>
<comment type="caution">
    <text evidence="12">The sequence shown here is derived from an EMBL/GenBank/DDBJ whole genome shotgun (WGS) entry which is preliminary data.</text>
</comment>
<feature type="binding site" evidence="8">
    <location>
        <position position="58"/>
    </location>
    <ligand>
        <name>ATP</name>
        <dbReference type="ChEBI" id="CHEBI:30616"/>
    </ligand>
</feature>
<evidence type="ECO:0000256" key="9">
    <source>
        <dbReference type="RuleBase" id="RU367134"/>
    </source>
</evidence>
<dbReference type="InterPro" id="IPR011009">
    <property type="entry name" value="Kinase-like_dom_sf"/>
</dbReference>
<reference evidence="12 13" key="1">
    <citation type="journal article" date="2023" name="Nucleic Acids Res.">
        <title>The hologenome of Daphnia magna reveals possible DNA methylation and microbiome-mediated evolution of the host genome.</title>
        <authorList>
            <person name="Chaturvedi A."/>
            <person name="Li X."/>
            <person name="Dhandapani V."/>
            <person name="Marshall H."/>
            <person name="Kissane S."/>
            <person name="Cuenca-Cambronero M."/>
            <person name="Asole G."/>
            <person name="Calvet F."/>
            <person name="Ruiz-Romero M."/>
            <person name="Marangio P."/>
            <person name="Guigo R."/>
            <person name="Rago D."/>
            <person name="Mirbahai L."/>
            <person name="Eastwood N."/>
            <person name="Colbourne J.K."/>
            <person name="Zhou J."/>
            <person name="Mallon E."/>
            <person name="Orsini L."/>
        </authorList>
    </citation>
    <scope>NUCLEOTIDE SEQUENCE [LARGE SCALE GENOMIC DNA]</scope>
    <source>
        <strain evidence="12">LRV0_1</strain>
    </source>
</reference>
<evidence type="ECO:0000256" key="6">
    <source>
        <dbReference type="ARBA" id="ARBA00047899"/>
    </source>
</evidence>
<dbReference type="PIRSF" id="PIRSF000654">
    <property type="entry name" value="Integrin-linked_kinase"/>
    <property type="match status" value="1"/>
</dbReference>
<gene>
    <name evidence="12" type="ORF">OUZ56_013246</name>
</gene>
<evidence type="ECO:0000256" key="1">
    <source>
        <dbReference type="ARBA" id="ARBA00022527"/>
    </source>
</evidence>
<evidence type="ECO:0000256" key="10">
    <source>
        <dbReference type="SAM" id="MobiDB-lite"/>
    </source>
</evidence>
<evidence type="ECO:0000313" key="13">
    <source>
        <dbReference type="Proteomes" id="UP001234178"/>
    </source>
</evidence>
<feature type="region of interest" description="Disordered" evidence="10">
    <location>
        <begin position="1"/>
        <end position="20"/>
    </location>
</feature>
<keyword evidence="13" id="KW-1185">Reference proteome</keyword>
<evidence type="ECO:0000259" key="11">
    <source>
        <dbReference type="PROSITE" id="PS50011"/>
    </source>
</evidence>
<dbReference type="InterPro" id="IPR000719">
    <property type="entry name" value="Prot_kinase_dom"/>
</dbReference>
<evidence type="ECO:0000256" key="3">
    <source>
        <dbReference type="ARBA" id="ARBA00022741"/>
    </source>
</evidence>
<protein>
    <recommendedName>
        <fullName evidence="9">Aurora kinase</fullName>
        <ecNumber evidence="9">2.7.11.1</ecNumber>
    </recommendedName>
</protein>
<keyword evidence="4 9" id="KW-0418">Kinase</keyword>
<evidence type="ECO:0000256" key="4">
    <source>
        <dbReference type="ARBA" id="ARBA00022777"/>
    </source>
</evidence>
<evidence type="ECO:0000256" key="8">
    <source>
        <dbReference type="PROSITE-ProRule" id="PRU10141"/>
    </source>
</evidence>
<keyword evidence="1 9" id="KW-0723">Serine/threonine-protein kinase</keyword>
<keyword evidence="3 8" id="KW-0547">Nucleotide-binding</keyword>
<dbReference type="PANTHER" id="PTHR24350">
    <property type="entry name" value="SERINE/THREONINE-PROTEIN KINASE IAL-RELATED"/>
    <property type="match status" value="1"/>
</dbReference>
<evidence type="ECO:0000256" key="7">
    <source>
        <dbReference type="ARBA" id="ARBA00048679"/>
    </source>
</evidence>
<dbReference type="Gene3D" id="3.30.200.20">
    <property type="entry name" value="Phosphorylase Kinase, domain 1"/>
    <property type="match status" value="1"/>
</dbReference>
<feature type="compositionally biased region" description="Polar residues" evidence="10">
    <location>
        <begin position="8"/>
        <end position="17"/>
    </location>
</feature>
<dbReference type="Proteomes" id="UP001234178">
    <property type="component" value="Unassembled WGS sequence"/>
</dbReference>
<comment type="catalytic activity">
    <reaction evidence="6 9">
        <text>L-threonyl-[protein] + ATP = O-phospho-L-threonyl-[protein] + ADP + H(+)</text>
        <dbReference type="Rhea" id="RHEA:46608"/>
        <dbReference type="Rhea" id="RHEA-COMP:11060"/>
        <dbReference type="Rhea" id="RHEA-COMP:11605"/>
        <dbReference type="ChEBI" id="CHEBI:15378"/>
        <dbReference type="ChEBI" id="CHEBI:30013"/>
        <dbReference type="ChEBI" id="CHEBI:30616"/>
        <dbReference type="ChEBI" id="CHEBI:61977"/>
        <dbReference type="ChEBI" id="CHEBI:456216"/>
        <dbReference type="EC" id="2.7.11.1"/>
    </reaction>
</comment>
<organism evidence="12 13">
    <name type="scientific">Daphnia magna</name>
    <dbReference type="NCBI Taxonomy" id="35525"/>
    <lineage>
        <taxon>Eukaryota</taxon>
        <taxon>Metazoa</taxon>
        <taxon>Ecdysozoa</taxon>
        <taxon>Arthropoda</taxon>
        <taxon>Crustacea</taxon>
        <taxon>Branchiopoda</taxon>
        <taxon>Diplostraca</taxon>
        <taxon>Cladocera</taxon>
        <taxon>Anomopoda</taxon>
        <taxon>Daphniidae</taxon>
        <taxon>Daphnia</taxon>
    </lineage>
</organism>
<dbReference type="EC" id="2.7.11.1" evidence="9"/>
<keyword evidence="5 8" id="KW-0067">ATP-binding</keyword>
<comment type="catalytic activity">
    <reaction evidence="7 9">
        <text>L-seryl-[protein] + ATP = O-phospho-L-seryl-[protein] + ADP + H(+)</text>
        <dbReference type="Rhea" id="RHEA:17989"/>
        <dbReference type="Rhea" id="RHEA-COMP:9863"/>
        <dbReference type="Rhea" id="RHEA-COMP:11604"/>
        <dbReference type="ChEBI" id="CHEBI:15378"/>
        <dbReference type="ChEBI" id="CHEBI:29999"/>
        <dbReference type="ChEBI" id="CHEBI:30616"/>
        <dbReference type="ChEBI" id="CHEBI:83421"/>
        <dbReference type="ChEBI" id="CHEBI:456216"/>
        <dbReference type="EC" id="2.7.11.1"/>
    </reaction>
</comment>
<dbReference type="InterPro" id="IPR017441">
    <property type="entry name" value="Protein_kinase_ATP_BS"/>
</dbReference>
<dbReference type="PROSITE" id="PS50011">
    <property type="entry name" value="PROTEIN_KINASE_DOM"/>
    <property type="match status" value="1"/>
</dbReference>
<evidence type="ECO:0000313" key="12">
    <source>
        <dbReference type="EMBL" id="KAK4008090.1"/>
    </source>
</evidence>
<feature type="domain" description="Protein kinase" evidence="11">
    <location>
        <begin position="29"/>
        <end position="266"/>
    </location>
</feature>
<sequence length="289" mass="33831">METEQPLKVSSVNQVNETSDEDEWSLDNFEIGRPLGKGKFGNVYLAREIKSKFIIALKVLFKSQLQKCHMEHQLRREIEIQSHLRHPNVLRMYGYFYDETRIYLILEFAANGEMYKFLKRQPHGRFSEPQTANYMAQLADALMYCHAQKVIHRDIADFGWSVHAPSSRRITMCGTPDYLAPEMIEGRSHDEHVDLWTLGILCYEFLVGSPPFEEENQDLTYRRICKVDIRFPAHLSVGAKDLIAKLLRRKAEDRIPLKKLLEHPWIVMHLTEEVRSRLPSFQKVKSEKA</sequence>